<evidence type="ECO:0000313" key="4">
    <source>
        <dbReference type="Proteomes" id="UP000067206"/>
    </source>
</evidence>
<dbReference type="Proteomes" id="UP000067206">
    <property type="component" value="Chromosome"/>
</dbReference>
<reference evidence="2 4" key="1">
    <citation type="submission" date="2014-12" db="EMBL/GenBank/DDBJ databases">
        <title>Complete genome sequence of Bifidobacterium longum subsp. infantis BT1.</title>
        <authorList>
            <person name="Kim J.F."/>
            <person name="Kwak M.-J."/>
        </authorList>
    </citation>
    <scope>NUCLEOTIDE SEQUENCE [LARGE SCALE GENOMIC DNA]</scope>
    <source>
        <strain evidence="2 4">BT1</strain>
    </source>
</reference>
<sequence>MMPERENGKMGKIVKWVKDNGLAFAREMAGRHDADMSNEGASRQFRRDMERATAAFAELGADKQKMYELLRKWFGVDSMEEADSYIRDGAQFEYPMTLLEEYLKHEGYETMDIIRFKRDHNVAERLRRDPSLSSLTPEQLKQRMEQNK</sequence>
<dbReference type="EMBL" id="JABNND010000005">
    <property type="protein sequence ID" value="NQX50481.1"/>
    <property type="molecule type" value="Genomic_DNA"/>
</dbReference>
<evidence type="ECO:0000256" key="1">
    <source>
        <dbReference type="SAM" id="MobiDB-lite"/>
    </source>
</evidence>
<dbReference type="RefSeq" id="WP_060620157.1">
    <property type="nucleotide sequence ID" value="NZ_CALNDB010000006.1"/>
</dbReference>
<accession>A0A0M4MFG9</accession>
<evidence type="ECO:0000313" key="2">
    <source>
        <dbReference type="EMBL" id="ALE08467.1"/>
    </source>
</evidence>
<dbReference type="PATRIC" id="fig|1682.24.peg.391"/>
<organism evidence="2 4">
    <name type="scientific">Bifidobacterium longum subsp. infantis</name>
    <dbReference type="NCBI Taxonomy" id="1682"/>
    <lineage>
        <taxon>Bacteria</taxon>
        <taxon>Bacillati</taxon>
        <taxon>Actinomycetota</taxon>
        <taxon>Actinomycetes</taxon>
        <taxon>Bifidobacteriales</taxon>
        <taxon>Bifidobacteriaceae</taxon>
        <taxon>Bifidobacterium</taxon>
    </lineage>
</organism>
<evidence type="ECO:0000313" key="3">
    <source>
        <dbReference type="EMBL" id="NQX50481.1"/>
    </source>
</evidence>
<name>A0A0M4MFG9_BIFLI</name>
<dbReference type="AlphaFoldDB" id="A0A0M4MFG9"/>
<dbReference type="EMBL" id="CP010411">
    <property type="protein sequence ID" value="ALE08467.1"/>
    <property type="molecule type" value="Genomic_DNA"/>
</dbReference>
<feature type="region of interest" description="Disordered" evidence="1">
    <location>
        <begin position="127"/>
        <end position="148"/>
    </location>
</feature>
<reference evidence="3 5" key="2">
    <citation type="submission" date="2020-05" db="EMBL/GenBank/DDBJ databases">
        <title>Draft Genome Sequence of Bifidobacterium longum subsp. Infantis BI-G201, a Commercialization Strain.</title>
        <authorList>
            <person name="Song J."/>
            <person name="Xu Y."/>
            <person name="Han D."/>
            <person name="Teng Q."/>
            <person name="Jiang D."/>
            <person name="Liu Q."/>
        </authorList>
    </citation>
    <scope>NUCLEOTIDE SEQUENCE [LARGE SCALE GENOMIC DNA]</scope>
    <source>
        <strain evidence="3 5">BI-G201</strain>
    </source>
</reference>
<dbReference type="Proteomes" id="UP000551316">
    <property type="component" value="Unassembled WGS sequence"/>
</dbReference>
<proteinExistence type="predicted"/>
<protein>
    <submittedName>
        <fullName evidence="2">Uncharacterized protein</fullName>
    </submittedName>
</protein>
<evidence type="ECO:0000313" key="5">
    <source>
        <dbReference type="Proteomes" id="UP000551316"/>
    </source>
</evidence>
<gene>
    <name evidence="3" type="ORF">HNS28_03100</name>
    <name evidence="2" type="ORF">RY67_398</name>
</gene>